<proteinExistence type="predicted"/>
<reference evidence="2" key="1">
    <citation type="journal article" date="2019" name="Int. J. Syst. Evol. Microbiol.">
        <title>The Global Catalogue of Microorganisms (GCM) 10K type strain sequencing project: providing services to taxonomists for standard genome sequencing and annotation.</title>
        <authorList>
            <consortium name="The Broad Institute Genomics Platform"/>
            <consortium name="The Broad Institute Genome Sequencing Center for Infectious Disease"/>
            <person name="Wu L."/>
            <person name="Ma J."/>
        </authorList>
    </citation>
    <scope>NUCLEOTIDE SEQUENCE [LARGE SCALE GENOMIC DNA]</scope>
    <source>
        <strain evidence="2">KCTC 33842</strain>
    </source>
</reference>
<name>A0ABW5P5B9_9DEIO</name>
<accession>A0ABW5P5B9</accession>
<dbReference type="RefSeq" id="WP_386846542.1">
    <property type="nucleotide sequence ID" value="NZ_JBHUMK010000061.1"/>
</dbReference>
<evidence type="ECO:0000313" key="2">
    <source>
        <dbReference type="Proteomes" id="UP001597475"/>
    </source>
</evidence>
<comment type="caution">
    <text evidence="1">The sequence shown here is derived from an EMBL/GenBank/DDBJ whole genome shotgun (WGS) entry which is preliminary data.</text>
</comment>
<dbReference type="EMBL" id="JBHUMK010000061">
    <property type="protein sequence ID" value="MFD2610395.1"/>
    <property type="molecule type" value="Genomic_DNA"/>
</dbReference>
<organism evidence="1 2">
    <name type="scientific">Deinococcus taklimakanensis</name>
    <dbReference type="NCBI Taxonomy" id="536443"/>
    <lineage>
        <taxon>Bacteria</taxon>
        <taxon>Thermotogati</taxon>
        <taxon>Deinococcota</taxon>
        <taxon>Deinococci</taxon>
        <taxon>Deinococcales</taxon>
        <taxon>Deinococcaceae</taxon>
        <taxon>Deinococcus</taxon>
    </lineage>
</organism>
<gene>
    <name evidence="1" type="ORF">ACFSR9_13250</name>
</gene>
<dbReference type="Proteomes" id="UP001597475">
    <property type="component" value="Unassembled WGS sequence"/>
</dbReference>
<evidence type="ECO:0000313" key="1">
    <source>
        <dbReference type="EMBL" id="MFD2610395.1"/>
    </source>
</evidence>
<evidence type="ECO:0008006" key="3">
    <source>
        <dbReference type="Google" id="ProtNLM"/>
    </source>
</evidence>
<protein>
    <recommendedName>
        <fullName evidence="3">Cyclic nucleotide-binding domain-containing protein</fullName>
    </recommendedName>
</protein>
<keyword evidence="2" id="KW-1185">Reference proteome</keyword>
<sequence>MKGNHVEFSAFSLTNGTVFLISGRIRVMNFIATQFSPDFSIDKNSELESLRGMIEFSAHSVSSIYAVTDCTLILIDAPRLSSNSAIN</sequence>